<dbReference type="Gene3D" id="1.10.260.40">
    <property type="entry name" value="lambda repressor-like DNA-binding domains"/>
    <property type="match status" value="1"/>
</dbReference>
<dbReference type="SUPFAM" id="SSF47413">
    <property type="entry name" value="lambda repressor-like DNA-binding domains"/>
    <property type="match status" value="1"/>
</dbReference>
<name>A0A8S5U8A0_9CAUD</name>
<protein>
    <submittedName>
        <fullName evidence="2">Helix-turn-helix XRE-family like protein</fullName>
    </submittedName>
</protein>
<dbReference type="PROSITE" id="PS50943">
    <property type="entry name" value="HTH_CROC1"/>
    <property type="match status" value="1"/>
</dbReference>
<reference evidence="2" key="1">
    <citation type="journal article" date="2021" name="Proc. Natl. Acad. Sci. U.S.A.">
        <title>A Catalog of Tens of Thousands of Viruses from Human Metagenomes Reveals Hidden Associations with Chronic Diseases.</title>
        <authorList>
            <person name="Tisza M.J."/>
            <person name="Buck C.B."/>
        </authorList>
    </citation>
    <scope>NUCLEOTIDE SEQUENCE</scope>
    <source>
        <strain evidence="2">Ct9j27</strain>
    </source>
</reference>
<dbReference type="InterPro" id="IPR010982">
    <property type="entry name" value="Lambda_DNA-bd_dom_sf"/>
</dbReference>
<dbReference type="CDD" id="cd00093">
    <property type="entry name" value="HTH_XRE"/>
    <property type="match status" value="1"/>
</dbReference>
<dbReference type="EMBL" id="BK016036">
    <property type="protein sequence ID" value="DAF90713.1"/>
    <property type="molecule type" value="Genomic_DNA"/>
</dbReference>
<dbReference type="Pfam" id="PF13443">
    <property type="entry name" value="HTH_26"/>
    <property type="match status" value="1"/>
</dbReference>
<evidence type="ECO:0000313" key="2">
    <source>
        <dbReference type="EMBL" id="DAF90713.1"/>
    </source>
</evidence>
<accession>A0A8S5U8A0</accession>
<feature type="domain" description="HTH cro/C1-type" evidence="1">
    <location>
        <begin position="11"/>
        <end position="67"/>
    </location>
</feature>
<sequence>MDQMDSIAVRIRIAMARENVSARELATRTNLSESTIYKASKEENDEKTSLKTIRLLADALNVSAKWLACLE</sequence>
<dbReference type="GO" id="GO:0003677">
    <property type="term" value="F:DNA binding"/>
    <property type="evidence" value="ECO:0007669"/>
    <property type="project" value="InterPro"/>
</dbReference>
<dbReference type="InterPro" id="IPR001387">
    <property type="entry name" value="Cro/C1-type_HTH"/>
</dbReference>
<evidence type="ECO:0000259" key="1">
    <source>
        <dbReference type="PROSITE" id="PS50943"/>
    </source>
</evidence>
<dbReference type="SMART" id="SM00530">
    <property type="entry name" value="HTH_XRE"/>
    <property type="match status" value="1"/>
</dbReference>
<organism evidence="2">
    <name type="scientific">Siphoviridae sp. ct9j27</name>
    <dbReference type="NCBI Taxonomy" id="2825369"/>
    <lineage>
        <taxon>Viruses</taxon>
        <taxon>Duplodnaviria</taxon>
        <taxon>Heunggongvirae</taxon>
        <taxon>Uroviricota</taxon>
        <taxon>Caudoviricetes</taxon>
    </lineage>
</organism>
<proteinExistence type="predicted"/>